<keyword evidence="1" id="KW-0808">Transferase</keyword>
<dbReference type="GO" id="GO:0003964">
    <property type="term" value="F:RNA-directed DNA polymerase activity"/>
    <property type="evidence" value="ECO:0007669"/>
    <property type="project" value="UniProtKB-KW"/>
</dbReference>
<dbReference type="Proteomes" id="UP001219518">
    <property type="component" value="Unassembled WGS sequence"/>
</dbReference>
<organism evidence="1 2">
    <name type="scientific">Frankliniella fusca</name>
    <dbReference type="NCBI Taxonomy" id="407009"/>
    <lineage>
        <taxon>Eukaryota</taxon>
        <taxon>Metazoa</taxon>
        <taxon>Ecdysozoa</taxon>
        <taxon>Arthropoda</taxon>
        <taxon>Hexapoda</taxon>
        <taxon>Insecta</taxon>
        <taxon>Pterygota</taxon>
        <taxon>Neoptera</taxon>
        <taxon>Paraneoptera</taxon>
        <taxon>Thysanoptera</taxon>
        <taxon>Terebrantia</taxon>
        <taxon>Thripoidea</taxon>
        <taxon>Thripidae</taxon>
        <taxon>Frankliniella</taxon>
    </lineage>
</organism>
<feature type="non-terminal residue" evidence="1">
    <location>
        <position position="71"/>
    </location>
</feature>
<reference evidence="1" key="2">
    <citation type="journal article" date="2023" name="BMC Genomics">
        <title>Pest status, molecular evolution, and epigenetic factors derived from the genome assembly of Frankliniella fusca, a thysanopteran phytovirus vector.</title>
        <authorList>
            <person name="Catto M.A."/>
            <person name="Labadie P.E."/>
            <person name="Jacobson A.L."/>
            <person name="Kennedy G.G."/>
            <person name="Srinivasan R."/>
            <person name="Hunt B.G."/>
        </authorList>
    </citation>
    <scope>NUCLEOTIDE SEQUENCE</scope>
    <source>
        <strain evidence="1">PL_HMW_Pooled</strain>
    </source>
</reference>
<sequence>MSNEKDYCLYNYVSNIANRFPNKLKIIHLNAQSLNDVSHQSEFLTTFNKSNIDIITVSETWFRDNDNLDLP</sequence>
<accession>A0AAE1LKR5</accession>
<reference evidence="1" key="1">
    <citation type="submission" date="2021-07" db="EMBL/GenBank/DDBJ databases">
        <authorList>
            <person name="Catto M.A."/>
            <person name="Jacobson A."/>
            <person name="Kennedy G."/>
            <person name="Labadie P."/>
            <person name="Hunt B.G."/>
            <person name="Srinivasan R."/>
        </authorList>
    </citation>
    <scope>NUCLEOTIDE SEQUENCE</scope>
    <source>
        <strain evidence="1">PL_HMW_Pooled</strain>
        <tissue evidence="1">Head</tissue>
    </source>
</reference>
<keyword evidence="1" id="KW-0548">Nucleotidyltransferase</keyword>
<proteinExistence type="predicted"/>
<keyword evidence="1" id="KW-0695">RNA-directed DNA polymerase</keyword>
<dbReference type="AlphaFoldDB" id="A0AAE1LKR5"/>
<comment type="caution">
    <text evidence="1">The sequence shown here is derived from an EMBL/GenBank/DDBJ whole genome shotgun (WGS) entry which is preliminary data.</text>
</comment>
<protein>
    <submittedName>
        <fullName evidence="1">RNA-directed DNA polymerase from transposon BS</fullName>
    </submittedName>
</protein>
<name>A0AAE1LKR5_9NEOP</name>
<dbReference type="InterPro" id="IPR036691">
    <property type="entry name" value="Endo/exonu/phosph_ase_sf"/>
</dbReference>
<keyword evidence="2" id="KW-1185">Reference proteome</keyword>
<evidence type="ECO:0000313" key="2">
    <source>
        <dbReference type="Proteomes" id="UP001219518"/>
    </source>
</evidence>
<evidence type="ECO:0000313" key="1">
    <source>
        <dbReference type="EMBL" id="KAK3922129.1"/>
    </source>
</evidence>
<dbReference type="Gene3D" id="3.60.10.10">
    <property type="entry name" value="Endonuclease/exonuclease/phosphatase"/>
    <property type="match status" value="1"/>
</dbReference>
<gene>
    <name evidence="1" type="ORF">KUF71_011305</name>
</gene>
<dbReference type="EMBL" id="JAHWGI010001065">
    <property type="protein sequence ID" value="KAK3922129.1"/>
    <property type="molecule type" value="Genomic_DNA"/>
</dbReference>